<sequence>MHPQPPQQPYDPYQPPPQPYDPYRAAPPQAYDPYQAAPPQAYDPYQPAPQPFSAAPYPASPVPYQQPYPPQQPVHFVAVPVAPTSGTAVVSLIAGIIGILGGWCVFGIPCAIAIITGHVAQRETKTGERGGNGLAIAGLVLGYIGILPAVLFTIFFGIGMIASIVSPTPTPTP</sequence>
<name>A0A3D9ZC09_9ACTN</name>
<protein>
    <submittedName>
        <fullName evidence="4">Uncharacterized protein DUF4190</fullName>
    </submittedName>
</protein>
<dbReference type="InterPro" id="IPR025241">
    <property type="entry name" value="DUF4190"/>
</dbReference>
<dbReference type="OrthoDB" id="4374883at2"/>
<keyword evidence="2" id="KW-0812">Transmembrane</keyword>
<evidence type="ECO:0000256" key="1">
    <source>
        <dbReference type="SAM" id="MobiDB-lite"/>
    </source>
</evidence>
<feature type="domain" description="DUF4190" evidence="3">
    <location>
        <begin position="88"/>
        <end position="151"/>
    </location>
</feature>
<keyword evidence="5" id="KW-1185">Reference proteome</keyword>
<gene>
    <name evidence="4" type="ORF">DFJ67_0779</name>
</gene>
<evidence type="ECO:0000256" key="2">
    <source>
        <dbReference type="SAM" id="Phobius"/>
    </source>
</evidence>
<feature type="compositionally biased region" description="Low complexity" evidence="1">
    <location>
        <begin position="21"/>
        <end position="48"/>
    </location>
</feature>
<dbReference type="AlphaFoldDB" id="A0A3D9ZC09"/>
<evidence type="ECO:0000313" key="4">
    <source>
        <dbReference type="EMBL" id="REF94835.1"/>
    </source>
</evidence>
<feature type="compositionally biased region" description="Pro residues" evidence="1">
    <location>
        <begin position="1"/>
        <end position="20"/>
    </location>
</feature>
<dbReference type="Pfam" id="PF13828">
    <property type="entry name" value="DUF4190"/>
    <property type="match status" value="1"/>
</dbReference>
<evidence type="ECO:0000259" key="3">
    <source>
        <dbReference type="Pfam" id="PF13828"/>
    </source>
</evidence>
<keyword evidence="2" id="KW-1133">Transmembrane helix</keyword>
<accession>A0A3D9ZC09</accession>
<feature type="transmembrane region" description="Helical" evidence="2">
    <location>
        <begin position="89"/>
        <end position="115"/>
    </location>
</feature>
<feature type="region of interest" description="Disordered" evidence="1">
    <location>
        <begin position="1"/>
        <end position="48"/>
    </location>
</feature>
<dbReference type="RefSeq" id="WP_116066591.1">
    <property type="nucleotide sequence ID" value="NZ_BONB01000001.1"/>
</dbReference>
<evidence type="ECO:0000313" key="5">
    <source>
        <dbReference type="Proteomes" id="UP000256913"/>
    </source>
</evidence>
<comment type="caution">
    <text evidence="4">The sequence shown here is derived from an EMBL/GenBank/DDBJ whole genome shotgun (WGS) entry which is preliminary data.</text>
</comment>
<proteinExistence type="predicted"/>
<feature type="transmembrane region" description="Helical" evidence="2">
    <location>
        <begin position="136"/>
        <end position="165"/>
    </location>
</feature>
<keyword evidence="2" id="KW-0472">Membrane</keyword>
<reference evidence="4 5" key="1">
    <citation type="submission" date="2018-08" db="EMBL/GenBank/DDBJ databases">
        <title>Sequencing the genomes of 1000 actinobacteria strains.</title>
        <authorList>
            <person name="Klenk H.-P."/>
        </authorList>
    </citation>
    <scope>NUCLEOTIDE SEQUENCE [LARGE SCALE GENOMIC DNA]</scope>
    <source>
        <strain evidence="4 5">DSM 44099</strain>
    </source>
</reference>
<dbReference type="Proteomes" id="UP000256913">
    <property type="component" value="Unassembled WGS sequence"/>
</dbReference>
<dbReference type="EMBL" id="QUMQ01000001">
    <property type="protein sequence ID" value="REF94835.1"/>
    <property type="molecule type" value="Genomic_DNA"/>
</dbReference>
<organism evidence="4 5">
    <name type="scientific">Asanoa ferruginea</name>
    <dbReference type="NCBI Taxonomy" id="53367"/>
    <lineage>
        <taxon>Bacteria</taxon>
        <taxon>Bacillati</taxon>
        <taxon>Actinomycetota</taxon>
        <taxon>Actinomycetes</taxon>
        <taxon>Micromonosporales</taxon>
        <taxon>Micromonosporaceae</taxon>
        <taxon>Asanoa</taxon>
    </lineage>
</organism>